<protein>
    <submittedName>
        <fullName evidence="10">Histone H3-like 6</fullName>
    </submittedName>
</protein>
<comment type="subcellular location">
    <subcellularLocation>
        <location evidence="2">Chromosome</location>
    </subcellularLocation>
    <subcellularLocation>
        <location evidence="1">Nucleus</location>
    </subcellularLocation>
</comment>
<evidence type="ECO:0000256" key="5">
    <source>
        <dbReference type="ARBA" id="ARBA00023125"/>
    </source>
</evidence>
<proteinExistence type="inferred from homology"/>
<dbReference type="InterPro" id="IPR000164">
    <property type="entry name" value="Histone_H3/CENP-A"/>
</dbReference>
<evidence type="ECO:0000256" key="1">
    <source>
        <dbReference type="ARBA" id="ARBA00004123"/>
    </source>
</evidence>
<feature type="compositionally biased region" description="Basic residues" evidence="8">
    <location>
        <begin position="48"/>
        <end position="66"/>
    </location>
</feature>
<comment type="similarity">
    <text evidence="3">Belongs to the histone H3 family.</text>
</comment>
<dbReference type="GO" id="GO:0030527">
    <property type="term" value="F:structural constituent of chromatin"/>
    <property type="evidence" value="ECO:0007669"/>
    <property type="project" value="InterPro"/>
</dbReference>
<feature type="compositionally biased region" description="Low complexity" evidence="8">
    <location>
        <begin position="34"/>
        <end position="45"/>
    </location>
</feature>
<evidence type="ECO:0000256" key="7">
    <source>
        <dbReference type="ARBA" id="ARBA00023269"/>
    </source>
</evidence>
<reference evidence="10" key="1">
    <citation type="journal article" date="2021" name="Sci. Adv.">
        <title>The American lobster genome reveals insights on longevity, neural, and immune adaptations.</title>
        <authorList>
            <person name="Polinski J.M."/>
            <person name="Zimin A.V."/>
            <person name="Clark K.F."/>
            <person name="Kohn A.B."/>
            <person name="Sadowski N."/>
            <person name="Timp W."/>
            <person name="Ptitsyn A."/>
            <person name="Khanna P."/>
            <person name="Romanova D.Y."/>
            <person name="Williams P."/>
            <person name="Greenwood S.J."/>
            <person name="Moroz L.L."/>
            <person name="Walt D.R."/>
            <person name="Bodnar A.G."/>
        </authorList>
    </citation>
    <scope>NUCLEOTIDE SEQUENCE</scope>
    <source>
        <strain evidence="10">GMGI-L3</strain>
    </source>
</reference>
<dbReference type="InterPro" id="IPR007125">
    <property type="entry name" value="H2A/H2B/H3"/>
</dbReference>
<feature type="region of interest" description="Disordered" evidence="8">
    <location>
        <begin position="25"/>
        <end position="66"/>
    </location>
</feature>
<keyword evidence="5" id="KW-0238">DNA-binding</keyword>
<organism evidence="10 11">
    <name type="scientific">Homarus americanus</name>
    <name type="common">American lobster</name>
    <dbReference type="NCBI Taxonomy" id="6706"/>
    <lineage>
        <taxon>Eukaryota</taxon>
        <taxon>Metazoa</taxon>
        <taxon>Ecdysozoa</taxon>
        <taxon>Arthropoda</taxon>
        <taxon>Crustacea</taxon>
        <taxon>Multicrustacea</taxon>
        <taxon>Malacostraca</taxon>
        <taxon>Eumalacostraca</taxon>
        <taxon>Eucarida</taxon>
        <taxon>Decapoda</taxon>
        <taxon>Pleocyemata</taxon>
        <taxon>Astacidea</taxon>
        <taxon>Nephropoidea</taxon>
        <taxon>Nephropidae</taxon>
        <taxon>Homarus</taxon>
    </lineage>
</organism>
<keyword evidence="4" id="KW-0158">Chromosome</keyword>
<sequence>MVRTLQDKKLKKPLVVASTPKKKLLLESPPFPSPAEETPEATPTTSEKRKKSTSFYKKKRRTPGKRKLRFRPGTVALREIRHFQRGTNLLIPKLPFSRLVREILVGFRKDFRVQSLALMALQEAAECYIVGLLEMANLCSIHAKRVTIYPQDLKLVRRIRGLN</sequence>
<dbReference type="AlphaFoldDB" id="A0A8J5TGQ0"/>
<dbReference type="EMBL" id="JAHLQT010007678">
    <property type="protein sequence ID" value="KAG7174466.1"/>
    <property type="molecule type" value="Genomic_DNA"/>
</dbReference>
<dbReference type="GO" id="GO:0003677">
    <property type="term" value="F:DNA binding"/>
    <property type="evidence" value="ECO:0007669"/>
    <property type="project" value="UniProtKB-KW"/>
</dbReference>
<feature type="domain" description="Core Histone H2A/H2B/H3" evidence="9">
    <location>
        <begin position="72"/>
        <end position="159"/>
    </location>
</feature>
<keyword evidence="6" id="KW-0539">Nucleus</keyword>
<evidence type="ECO:0000256" key="4">
    <source>
        <dbReference type="ARBA" id="ARBA00022454"/>
    </source>
</evidence>
<evidence type="ECO:0000256" key="6">
    <source>
        <dbReference type="ARBA" id="ARBA00023242"/>
    </source>
</evidence>
<name>A0A8J5TGQ0_HOMAM</name>
<evidence type="ECO:0000313" key="10">
    <source>
        <dbReference type="EMBL" id="KAG7174466.1"/>
    </source>
</evidence>
<dbReference type="PROSITE" id="PS00959">
    <property type="entry name" value="HISTONE_H3_2"/>
    <property type="match status" value="1"/>
</dbReference>
<evidence type="ECO:0000256" key="8">
    <source>
        <dbReference type="SAM" id="MobiDB-lite"/>
    </source>
</evidence>
<dbReference type="Pfam" id="PF00125">
    <property type="entry name" value="Histone"/>
    <property type="match status" value="1"/>
</dbReference>
<dbReference type="GO" id="GO:0000786">
    <property type="term" value="C:nucleosome"/>
    <property type="evidence" value="ECO:0007669"/>
    <property type="project" value="UniProtKB-KW"/>
</dbReference>
<comment type="caution">
    <text evidence="10">The sequence shown here is derived from an EMBL/GenBank/DDBJ whole genome shotgun (WGS) entry which is preliminary data.</text>
</comment>
<dbReference type="CDD" id="cd22911">
    <property type="entry name" value="HFD_H3"/>
    <property type="match status" value="1"/>
</dbReference>
<evidence type="ECO:0000256" key="2">
    <source>
        <dbReference type="ARBA" id="ARBA00004286"/>
    </source>
</evidence>
<dbReference type="OrthoDB" id="10250585at2759"/>
<evidence type="ECO:0000256" key="3">
    <source>
        <dbReference type="ARBA" id="ARBA00010343"/>
    </source>
</evidence>
<dbReference type="GO" id="GO:0005634">
    <property type="term" value="C:nucleus"/>
    <property type="evidence" value="ECO:0007669"/>
    <property type="project" value="UniProtKB-SubCell"/>
</dbReference>
<keyword evidence="7" id="KW-0544">Nucleosome core</keyword>
<dbReference type="FunFam" id="1.10.20.10:FF:000085">
    <property type="entry name" value="Histone H3.2"/>
    <property type="match status" value="1"/>
</dbReference>
<keyword evidence="11" id="KW-1185">Reference proteome</keyword>
<dbReference type="PANTHER" id="PTHR11426">
    <property type="entry name" value="HISTONE H3"/>
    <property type="match status" value="1"/>
</dbReference>
<evidence type="ECO:0000259" key="9">
    <source>
        <dbReference type="Pfam" id="PF00125"/>
    </source>
</evidence>
<gene>
    <name evidence="10" type="primary">H3-L6</name>
    <name evidence="10" type="ORF">Hamer_G003412</name>
</gene>
<dbReference type="SMART" id="SM00428">
    <property type="entry name" value="H3"/>
    <property type="match status" value="1"/>
</dbReference>
<evidence type="ECO:0000313" key="11">
    <source>
        <dbReference type="Proteomes" id="UP000747542"/>
    </source>
</evidence>
<dbReference type="Proteomes" id="UP000747542">
    <property type="component" value="Unassembled WGS sequence"/>
</dbReference>
<accession>A0A8J5TGQ0</accession>